<sequence length="117" mass="13475">MSNPNTIAESIRAYFRAYERKDRAALEALLNEGFTFGSPHDPHLDRSTYFERCWPNSQRTEAFEIIKLMVEGNDAFILYSATAKDGSTFANTEYFRFENDKVSEVRVFYGSLPKPAE</sequence>
<gene>
    <name evidence="2" type="ORF">J2W49_002251</name>
</gene>
<proteinExistence type="predicted"/>
<dbReference type="SUPFAM" id="SSF54427">
    <property type="entry name" value="NTF2-like"/>
    <property type="match status" value="1"/>
</dbReference>
<dbReference type="InterPro" id="IPR032710">
    <property type="entry name" value="NTF2-like_dom_sf"/>
</dbReference>
<evidence type="ECO:0000313" key="2">
    <source>
        <dbReference type="EMBL" id="MDR7150293.1"/>
    </source>
</evidence>
<dbReference type="Proteomes" id="UP001265700">
    <property type="component" value="Unassembled WGS sequence"/>
</dbReference>
<keyword evidence="3" id="KW-1185">Reference proteome</keyword>
<accession>A0ABU1WM30</accession>
<dbReference type="EMBL" id="JAVDWU010000004">
    <property type="protein sequence ID" value="MDR7150293.1"/>
    <property type="molecule type" value="Genomic_DNA"/>
</dbReference>
<name>A0ABU1WM30_9BURK</name>
<dbReference type="InterPro" id="IPR037401">
    <property type="entry name" value="SnoaL-like"/>
</dbReference>
<evidence type="ECO:0000313" key="3">
    <source>
        <dbReference type="Proteomes" id="UP001265700"/>
    </source>
</evidence>
<dbReference type="RefSeq" id="WP_310315656.1">
    <property type="nucleotide sequence ID" value="NZ_JAVDWU010000004.1"/>
</dbReference>
<dbReference type="Gene3D" id="3.10.450.50">
    <property type="match status" value="1"/>
</dbReference>
<feature type="domain" description="SnoaL-like" evidence="1">
    <location>
        <begin position="11"/>
        <end position="104"/>
    </location>
</feature>
<comment type="caution">
    <text evidence="2">The sequence shown here is derived from an EMBL/GenBank/DDBJ whole genome shotgun (WGS) entry which is preliminary data.</text>
</comment>
<evidence type="ECO:0000259" key="1">
    <source>
        <dbReference type="Pfam" id="PF12680"/>
    </source>
</evidence>
<dbReference type="Pfam" id="PF12680">
    <property type="entry name" value="SnoaL_2"/>
    <property type="match status" value="1"/>
</dbReference>
<organism evidence="2 3">
    <name type="scientific">Hydrogenophaga palleronii</name>
    <dbReference type="NCBI Taxonomy" id="65655"/>
    <lineage>
        <taxon>Bacteria</taxon>
        <taxon>Pseudomonadati</taxon>
        <taxon>Pseudomonadota</taxon>
        <taxon>Betaproteobacteria</taxon>
        <taxon>Burkholderiales</taxon>
        <taxon>Comamonadaceae</taxon>
        <taxon>Hydrogenophaga</taxon>
    </lineage>
</organism>
<reference evidence="2 3" key="1">
    <citation type="submission" date="2023-07" db="EMBL/GenBank/DDBJ databases">
        <title>Sorghum-associated microbial communities from plants grown in Nebraska, USA.</title>
        <authorList>
            <person name="Schachtman D."/>
        </authorList>
    </citation>
    <scope>NUCLEOTIDE SEQUENCE [LARGE SCALE GENOMIC DNA]</scope>
    <source>
        <strain evidence="2 3">4249</strain>
    </source>
</reference>
<protein>
    <submittedName>
        <fullName evidence="2">Ketosteroid isomerase-like protein</fullName>
    </submittedName>
</protein>